<sequence>MKPDTNAKDDPTTMRQKRSQAHLDHLLDEALEDTFPASDPPAILEPAAASNDPAPHRPERADMPTWRVKASWIEDEAEASQQWEVRAATAQEAVQGLANHLHFLPHHVEATRKVEEKE</sequence>
<evidence type="ECO:0000313" key="2">
    <source>
        <dbReference type="EMBL" id="GLQ56591.1"/>
    </source>
</evidence>
<proteinExistence type="predicted"/>
<comment type="caution">
    <text evidence="2">The sequence shown here is derived from an EMBL/GenBank/DDBJ whole genome shotgun (WGS) entry which is preliminary data.</text>
</comment>
<dbReference type="RefSeq" id="WP_284341983.1">
    <property type="nucleotide sequence ID" value="NZ_BSNS01000020.1"/>
</dbReference>
<keyword evidence="3" id="KW-1185">Reference proteome</keyword>
<name>A0ABQ5W9Y1_9HYPH</name>
<feature type="region of interest" description="Disordered" evidence="1">
    <location>
        <begin position="28"/>
        <end position="64"/>
    </location>
</feature>
<feature type="region of interest" description="Disordered" evidence="1">
    <location>
        <begin position="1"/>
        <end position="20"/>
    </location>
</feature>
<dbReference type="Proteomes" id="UP001156691">
    <property type="component" value="Unassembled WGS sequence"/>
</dbReference>
<evidence type="ECO:0000256" key="1">
    <source>
        <dbReference type="SAM" id="MobiDB-lite"/>
    </source>
</evidence>
<dbReference type="EMBL" id="BSNS01000020">
    <property type="protein sequence ID" value="GLQ56591.1"/>
    <property type="molecule type" value="Genomic_DNA"/>
</dbReference>
<gene>
    <name evidence="2" type="ORF">GCM10010862_38500</name>
</gene>
<reference evidence="3" key="1">
    <citation type="journal article" date="2019" name="Int. J. Syst. Evol. Microbiol.">
        <title>The Global Catalogue of Microorganisms (GCM) 10K type strain sequencing project: providing services to taxonomists for standard genome sequencing and annotation.</title>
        <authorList>
            <consortium name="The Broad Institute Genomics Platform"/>
            <consortium name="The Broad Institute Genome Sequencing Center for Infectious Disease"/>
            <person name="Wu L."/>
            <person name="Ma J."/>
        </authorList>
    </citation>
    <scope>NUCLEOTIDE SEQUENCE [LARGE SCALE GENOMIC DNA]</scope>
    <source>
        <strain evidence="3">NBRC 112416</strain>
    </source>
</reference>
<feature type="compositionally biased region" description="Basic and acidic residues" evidence="1">
    <location>
        <begin position="1"/>
        <end position="12"/>
    </location>
</feature>
<evidence type="ECO:0000313" key="3">
    <source>
        <dbReference type="Proteomes" id="UP001156691"/>
    </source>
</evidence>
<protein>
    <submittedName>
        <fullName evidence="2">Uncharacterized protein</fullName>
    </submittedName>
</protein>
<organism evidence="2 3">
    <name type="scientific">Devosia nitrariae</name>
    <dbReference type="NCBI Taxonomy" id="2071872"/>
    <lineage>
        <taxon>Bacteria</taxon>
        <taxon>Pseudomonadati</taxon>
        <taxon>Pseudomonadota</taxon>
        <taxon>Alphaproteobacteria</taxon>
        <taxon>Hyphomicrobiales</taxon>
        <taxon>Devosiaceae</taxon>
        <taxon>Devosia</taxon>
    </lineage>
</organism>
<accession>A0ABQ5W9Y1</accession>